<proteinExistence type="predicted"/>
<reference evidence="4 5" key="1">
    <citation type="submission" date="2016-10" db="EMBL/GenBank/DDBJ databases">
        <authorList>
            <person name="de Groot N.N."/>
        </authorList>
    </citation>
    <scope>NUCLEOTIDE SEQUENCE [LARGE SCALE GENOMIC DNA]</scope>
    <source>
        <strain evidence="4 5">DSM 19803</strain>
    </source>
</reference>
<dbReference type="Pfam" id="PF00571">
    <property type="entry name" value="CBS"/>
    <property type="match status" value="2"/>
</dbReference>
<dbReference type="PROSITE" id="PS51371">
    <property type="entry name" value="CBS"/>
    <property type="match status" value="2"/>
</dbReference>
<dbReference type="AlphaFoldDB" id="A0A1G7X1J3"/>
<dbReference type="STRING" id="470826.SAMN04488027_10727"/>
<dbReference type="RefSeq" id="WP_093368074.1">
    <property type="nucleotide sequence ID" value="NZ_FNCW01000007.1"/>
</dbReference>
<organism evidence="4 5">
    <name type="scientific">Psychroflexus sediminis</name>
    <dbReference type="NCBI Taxonomy" id="470826"/>
    <lineage>
        <taxon>Bacteria</taxon>
        <taxon>Pseudomonadati</taxon>
        <taxon>Bacteroidota</taxon>
        <taxon>Flavobacteriia</taxon>
        <taxon>Flavobacteriales</taxon>
        <taxon>Flavobacteriaceae</taxon>
        <taxon>Psychroflexus</taxon>
    </lineage>
</organism>
<evidence type="ECO:0000313" key="5">
    <source>
        <dbReference type="Proteomes" id="UP000199296"/>
    </source>
</evidence>
<accession>A0A1G7X1J3</accession>
<evidence type="ECO:0000259" key="3">
    <source>
        <dbReference type="PROSITE" id="PS51371"/>
    </source>
</evidence>
<gene>
    <name evidence="4" type="ORF">SAMN04488027_10727</name>
</gene>
<feature type="domain" description="CBS" evidence="3">
    <location>
        <begin position="10"/>
        <end position="67"/>
    </location>
</feature>
<dbReference type="InterPro" id="IPR000644">
    <property type="entry name" value="CBS_dom"/>
</dbReference>
<feature type="domain" description="CBS" evidence="3">
    <location>
        <begin position="85"/>
        <end position="139"/>
    </location>
</feature>
<evidence type="ECO:0000313" key="4">
    <source>
        <dbReference type="EMBL" id="SDG78063.1"/>
    </source>
</evidence>
<dbReference type="SMART" id="SM00116">
    <property type="entry name" value="CBS"/>
    <property type="match status" value="2"/>
</dbReference>
<dbReference type="PANTHER" id="PTHR43080">
    <property type="entry name" value="CBS DOMAIN-CONTAINING PROTEIN CBSX3, MITOCHONDRIAL"/>
    <property type="match status" value="1"/>
</dbReference>
<name>A0A1G7X1J3_9FLAO</name>
<dbReference type="Proteomes" id="UP000199296">
    <property type="component" value="Unassembled WGS sequence"/>
</dbReference>
<dbReference type="InterPro" id="IPR051257">
    <property type="entry name" value="Diverse_CBS-Domain"/>
</dbReference>
<dbReference type="InterPro" id="IPR046342">
    <property type="entry name" value="CBS_dom_sf"/>
</dbReference>
<keyword evidence="5" id="KW-1185">Reference proteome</keyword>
<dbReference type="EMBL" id="FNCW01000007">
    <property type="protein sequence ID" value="SDG78063.1"/>
    <property type="molecule type" value="Genomic_DNA"/>
</dbReference>
<protein>
    <submittedName>
        <fullName evidence="4">CBS domain-containing protein</fullName>
    </submittedName>
</protein>
<dbReference type="SUPFAM" id="SSF54631">
    <property type="entry name" value="CBS-domain pair"/>
    <property type="match status" value="1"/>
</dbReference>
<dbReference type="Gene3D" id="3.10.580.10">
    <property type="entry name" value="CBS-domain"/>
    <property type="match status" value="1"/>
</dbReference>
<evidence type="ECO:0000256" key="2">
    <source>
        <dbReference type="PROSITE-ProRule" id="PRU00703"/>
    </source>
</evidence>
<evidence type="ECO:0000256" key="1">
    <source>
        <dbReference type="ARBA" id="ARBA00023122"/>
    </source>
</evidence>
<sequence length="139" mass="15754">MKKTAIHKLMTRNLIKLNLEDSLTKAESLFKSNNIRHLPVVSGHKIVGMLSYNDLLRISFADSANDDGDTIETTVYDMFTLEQVMSKQVSYVEASDAIEVAAELFIHQNFHALPVLEKDKLVGIVTTTDMIRYYNTKCK</sequence>
<dbReference type="PANTHER" id="PTHR43080:SF2">
    <property type="entry name" value="CBS DOMAIN-CONTAINING PROTEIN"/>
    <property type="match status" value="1"/>
</dbReference>
<dbReference type="OrthoDB" id="1119899at2"/>
<keyword evidence="1 2" id="KW-0129">CBS domain</keyword>